<organism evidence="1 2">
    <name type="scientific">Chitinophaga caeni</name>
    <dbReference type="NCBI Taxonomy" id="2029983"/>
    <lineage>
        <taxon>Bacteria</taxon>
        <taxon>Pseudomonadati</taxon>
        <taxon>Bacteroidota</taxon>
        <taxon>Chitinophagia</taxon>
        <taxon>Chitinophagales</taxon>
        <taxon>Chitinophagaceae</taxon>
        <taxon>Chitinophaga</taxon>
    </lineage>
</organism>
<name>A0A291QYV0_9BACT</name>
<sequence length="333" mass="37413">MPEVQGRSIDGLMMVKINYMGTSAASIQLRVTVSEAKQGQLLVLTTPVFTMYPGVSVPLPGLVHHSAIEFGQQEAARLIRQANIFPGGEYEYCFQILEQGEGTGSQEQCFDYHLQPFSPLLLSEPFEEEDIQQLKPTFTWQPIFPAIVGIQYRLVIAEIKPGQDKVEAMHYNMAIVNQWQLQGPIYFYPPNARDLQPGKSYAWQVFAYKYDVILSASEVWEFKVAPFAEDIAATVALGNIDRYADETPLLISDSLTFGLDNSAGSQKLDYVLNCISDVNLQVNYHPDYPLNNGYNYIQFSFAGVKGMKKGALYELVVKSTQGGEIKKIRFVYK</sequence>
<dbReference type="Gene3D" id="2.60.40.10">
    <property type="entry name" value="Immunoglobulins"/>
    <property type="match status" value="1"/>
</dbReference>
<evidence type="ECO:0000313" key="2">
    <source>
        <dbReference type="Proteomes" id="UP000220133"/>
    </source>
</evidence>
<reference evidence="1 2" key="1">
    <citation type="submission" date="2017-10" db="EMBL/GenBank/DDBJ databases">
        <title>Paenichitinophaga pekingensis gen. nov., sp. nov., isolated from activated sludge.</title>
        <authorList>
            <person name="Jin D."/>
            <person name="Kong X."/>
            <person name="Deng Y."/>
            <person name="Bai Z."/>
        </authorList>
    </citation>
    <scope>NUCLEOTIDE SEQUENCE [LARGE SCALE GENOMIC DNA]</scope>
    <source>
        <strain evidence="1 2">13</strain>
    </source>
</reference>
<evidence type="ECO:0008006" key="3">
    <source>
        <dbReference type="Google" id="ProtNLM"/>
    </source>
</evidence>
<dbReference type="EMBL" id="CP023777">
    <property type="protein sequence ID" value="ATL49115.1"/>
    <property type="molecule type" value="Genomic_DNA"/>
</dbReference>
<dbReference type="Proteomes" id="UP000220133">
    <property type="component" value="Chromosome"/>
</dbReference>
<proteinExistence type="predicted"/>
<dbReference type="AlphaFoldDB" id="A0A291QYV0"/>
<protein>
    <recommendedName>
        <fullName evidence="3">DUF928 domain-containing protein</fullName>
    </recommendedName>
</protein>
<dbReference type="InterPro" id="IPR013783">
    <property type="entry name" value="Ig-like_fold"/>
</dbReference>
<keyword evidence="2" id="KW-1185">Reference proteome</keyword>
<accession>A0A291QYV0</accession>
<evidence type="ECO:0000313" key="1">
    <source>
        <dbReference type="EMBL" id="ATL49115.1"/>
    </source>
</evidence>
<gene>
    <name evidence="1" type="ORF">COR50_19135</name>
</gene>
<dbReference type="KEGG" id="cbae:COR50_19135"/>